<evidence type="ECO:0000256" key="2">
    <source>
        <dbReference type="SAM" id="SignalP"/>
    </source>
</evidence>
<feature type="chain" id="PRO_5017479696" description="DUF659 domain-containing protein" evidence="2">
    <location>
        <begin position="18"/>
        <end position="824"/>
    </location>
</feature>
<keyword evidence="5" id="KW-1185">Reference proteome</keyword>
<dbReference type="OMA" id="WEVEHES"/>
<feature type="compositionally biased region" description="Acidic residues" evidence="1">
    <location>
        <begin position="785"/>
        <end position="806"/>
    </location>
</feature>
<sequence length="824" mass="92492">MSTCLWVLCAQAKLTMALVKQILQSLTRHFTDEGPHGKDPEKGSRHWLCNYCETQFVGTKSVLKRHFLTKCSMELVTRALTAEERVTRIEGIRLGKHQASLIEGATGGSGGPSTGPSSSSFVPPASSAQRSSDGETSSPAGSETCFPPAPGGGRRSVRQTVLEEADSIVTQNEQTSRKMDRWLICTNQPFSMVENYYFLDFLDAVKKCHPSWRPCKRDKMRTKRLDGQYKLVGEDTRSLVKRWERTGCMLQMDGWSDRRNKPHLNVMVSSPVGSVFWKSVCMEGREKDSKAYFKLLDGVIQEIGAGSIVGVVMDNARLVRAEQVAAFNAVTHIIMDTNDFWKVVDKAIAVMEPVVKLLRLVDGPGATMSKVYFGMDAVVARMRTLDCLSEAEKADVEKILMDRWAFMTSELHCVATFLDPEYRTHTMRDTEIREGFNIWLYSWVPPELLRGEISRQNARDQASSKTPALWWEAFGGSLDLLQPQEIKLLGQASSSAACEQNWSLHQLIFGQRRTKMLPKRLNKLVYNNWNIQLSTRRERGDGENVHIPWKDDEMASMEVDEWYDEWAARVREGTADDVAATEVRADDFGDAPLERTWLRNNEEENFADDEDNIAALGSMERTWHANTKPGKHRMRELRMKSGVQEPEPGFVYTLEGRDRAMKARQTGEWVQGREEVSGRGRRKKKATASDVAEEQPVQKRKRKVAEEDAAPKKKRGRPPLSPANKAANAAARAEAARAAAAEVGRPSRKRMAEVIEDDEENPGPSRKKQSSSSSSSSSEDSSPREEEETSQQSDDSGEADDDESDEDKSQAESDGEEQSGEEDE</sequence>
<feature type="compositionally biased region" description="Acidic residues" evidence="1">
    <location>
        <begin position="813"/>
        <end position="824"/>
    </location>
</feature>
<feature type="signal peptide" evidence="2">
    <location>
        <begin position="1"/>
        <end position="17"/>
    </location>
</feature>
<accession>A0A388M7M8</accession>
<dbReference type="Gramene" id="GBG90515">
    <property type="protein sequence ID" value="GBG90515"/>
    <property type="gene ID" value="CBR_g50859"/>
</dbReference>
<proteinExistence type="predicted"/>
<dbReference type="Pfam" id="PF04937">
    <property type="entry name" value="DUF659"/>
    <property type="match status" value="1"/>
</dbReference>
<dbReference type="SUPFAM" id="SSF53098">
    <property type="entry name" value="Ribonuclease H-like"/>
    <property type="match status" value="1"/>
</dbReference>
<feature type="domain" description="DUF659" evidence="3">
    <location>
        <begin position="217"/>
        <end position="321"/>
    </location>
</feature>
<feature type="region of interest" description="Disordered" evidence="1">
    <location>
        <begin position="642"/>
        <end position="824"/>
    </location>
</feature>
<dbReference type="EMBL" id="BFEA01000817">
    <property type="protein sequence ID" value="GBG90515.1"/>
    <property type="molecule type" value="Genomic_DNA"/>
</dbReference>
<evidence type="ECO:0000313" key="4">
    <source>
        <dbReference type="EMBL" id="GBG90515.1"/>
    </source>
</evidence>
<dbReference type="AlphaFoldDB" id="A0A388M7M8"/>
<dbReference type="OrthoDB" id="2013475at2759"/>
<feature type="compositionally biased region" description="Low complexity" evidence="1">
    <location>
        <begin position="723"/>
        <end position="742"/>
    </location>
</feature>
<comment type="caution">
    <text evidence="4">The sequence shown here is derived from an EMBL/GenBank/DDBJ whole genome shotgun (WGS) entry which is preliminary data.</text>
</comment>
<gene>
    <name evidence="4" type="ORF">CBR_g50859</name>
</gene>
<organism evidence="4 5">
    <name type="scientific">Chara braunii</name>
    <name type="common">Braun's stonewort</name>
    <dbReference type="NCBI Taxonomy" id="69332"/>
    <lineage>
        <taxon>Eukaryota</taxon>
        <taxon>Viridiplantae</taxon>
        <taxon>Streptophyta</taxon>
        <taxon>Charophyceae</taxon>
        <taxon>Charales</taxon>
        <taxon>Characeae</taxon>
        <taxon>Chara</taxon>
    </lineage>
</organism>
<protein>
    <recommendedName>
        <fullName evidence="3">DUF659 domain-containing protein</fullName>
    </recommendedName>
</protein>
<feature type="region of interest" description="Disordered" evidence="1">
    <location>
        <begin position="102"/>
        <end position="155"/>
    </location>
</feature>
<dbReference type="Proteomes" id="UP000265515">
    <property type="component" value="Unassembled WGS sequence"/>
</dbReference>
<reference evidence="4 5" key="1">
    <citation type="journal article" date="2018" name="Cell">
        <title>The Chara Genome: Secondary Complexity and Implications for Plant Terrestrialization.</title>
        <authorList>
            <person name="Nishiyama T."/>
            <person name="Sakayama H."/>
            <person name="Vries J.D."/>
            <person name="Buschmann H."/>
            <person name="Saint-Marcoux D."/>
            <person name="Ullrich K.K."/>
            <person name="Haas F.B."/>
            <person name="Vanderstraeten L."/>
            <person name="Becker D."/>
            <person name="Lang D."/>
            <person name="Vosolsobe S."/>
            <person name="Rombauts S."/>
            <person name="Wilhelmsson P.K.I."/>
            <person name="Janitza P."/>
            <person name="Kern R."/>
            <person name="Heyl A."/>
            <person name="Rumpler F."/>
            <person name="Villalobos L.I.A.C."/>
            <person name="Clay J.M."/>
            <person name="Skokan R."/>
            <person name="Toyoda A."/>
            <person name="Suzuki Y."/>
            <person name="Kagoshima H."/>
            <person name="Schijlen E."/>
            <person name="Tajeshwar N."/>
            <person name="Catarino B."/>
            <person name="Hetherington A.J."/>
            <person name="Saltykova A."/>
            <person name="Bonnot C."/>
            <person name="Breuninger H."/>
            <person name="Symeonidi A."/>
            <person name="Radhakrishnan G.V."/>
            <person name="Van Nieuwerburgh F."/>
            <person name="Deforce D."/>
            <person name="Chang C."/>
            <person name="Karol K.G."/>
            <person name="Hedrich R."/>
            <person name="Ulvskov P."/>
            <person name="Glockner G."/>
            <person name="Delwiche C.F."/>
            <person name="Petrasek J."/>
            <person name="Van de Peer Y."/>
            <person name="Friml J."/>
            <person name="Beilby M."/>
            <person name="Dolan L."/>
            <person name="Kohara Y."/>
            <person name="Sugano S."/>
            <person name="Fujiyama A."/>
            <person name="Delaux P.-M."/>
            <person name="Quint M."/>
            <person name="TheiBen G."/>
            <person name="Hagemann M."/>
            <person name="Harholt J."/>
            <person name="Dunand C."/>
            <person name="Zachgo S."/>
            <person name="Langdale J."/>
            <person name="Maumus F."/>
            <person name="Straeten D.V.D."/>
            <person name="Gould S.B."/>
            <person name="Rensing S.A."/>
        </authorList>
    </citation>
    <scope>NUCLEOTIDE SEQUENCE [LARGE SCALE GENOMIC DNA]</scope>
    <source>
        <strain evidence="4 5">S276</strain>
    </source>
</reference>
<feature type="compositionally biased region" description="Polar residues" evidence="1">
    <location>
        <begin position="129"/>
        <end position="141"/>
    </location>
</feature>
<dbReference type="PANTHER" id="PTHR32166">
    <property type="entry name" value="OSJNBA0013A04.12 PROTEIN"/>
    <property type="match status" value="1"/>
</dbReference>
<evidence type="ECO:0000313" key="5">
    <source>
        <dbReference type="Proteomes" id="UP000265515"/>
    </source>
</evidence>
<dbReference type="InterPro" id="IPR007021">
    <property type="entry name" value="DUF659"/>
</dbReference>
<evidence type="ECO:0000259" key="3">
    <source>
        <dbReference type="Pfam" id="PF04937"/>
    </source>
</evidence>
<dbReference type="STRING" id="69332.A0A388M7M8"/>
<dbReference type="InterPro" id="IPR012337">
    <property type="entry name" value="RNaseH-like_sf"/>
</dbReference>
<keyword evidence="2" id="KW-0732">Signal</keyword>
<feature type="compositionally biased region" description="Low complexity" evidence="1">
    <location>
        <begin position="114"/>
        <end position="128"/>
    </location>
</feature>
<dbReference type="PANTHER" id="PTHR32166:SF123">
    <property type="entry name" value="BED-TYPE DOMAIN-CONTAINING PROTEIN"/>
    <property type="match status" value="1"/>
</dbReference>
<evidence type="ECO:0000256" key="1">
    <source>
        <dbReference type="SAM" id="MobiDB-lite"/>
    </source>
</evidence>
<name>A0A388M7M8_CHABU</name>
<feature type="compositionally biased region" description="Low complexity" evidence="1">
    <location>
        <begin position="770"/>
        <end position="780"/>
    </location>
</feature>